<evidence type="ECO:0000313" key="3">
    <source>
        <dbReference type="Proteomes" id="UP000619079"/>
    </source>
</evidence>
<sequence>MAEPFTFTRQGRSRRTLSVLILVYAGLIGLIVAVDAAWWVMGLLALLTLPALGDLYRNPSAGVRLDDNQLDWHSGRRKGTLDLAEIDHMRFDTRWDFSVRVSAMLTGEKRVHLPFECVPPHRDLEAAFQTRDIPVKRTHFSFF</sequence>
<organism evidence="2 3">
    <name type="scientific">Sedimentitalea arenosa</name>
    <dbReference type="NCBI Taxonomy" id="2798803"/>
    <lineage>
        <taxon>Bacteria</taxon>
        <taxon>Pseudomonadati</taxon>
        <taxon>Pseudomonadota</taxon>
        <taxon>Alphaproteobacteria</taxon>
        <taxon>Rhodobacterales</taxon>
        <taxon>Paracoccaceae</taxon>
        <taxon>Sedimentitalea</taxon>
    </lineage>
</organism>
<dbReference type="RefSeq" id="WP_199022770.1">
    <property type="nucleotide sequence ID" value="NZ_JAELVR010000001.1"/>
</dbReference>
<evidence type="ECO:0000256" key="1">
    <source>
        <dbReference type="SAM" id="Phobius"/>
    </source>
</evidence>
<evidence type="ECO:0000313" key="2">
    <source>
        <dbReference type="EMBL" id="MBJ6370007.1"/>
    </source>
</evidence>
<dbReference type="EMBL" id="JAELVR010000001">
    <property type="protein sequence ID" value="MBJ6370007.1"/>
    <property type="molecule type" value="Genomic_DNA"/>
</dbReference>
<reference evidence="2" key="1">
    <citation type="submission" date="2020-12" db="EMBL/GenBank/DDBJ databases">
        <title>Sedimentitalea sp. nov., isolated from sand in Incheon.</title>
        <authorList>
            <person name="Kim W."/>
        </authorList>
    </citation>
    <scope>NUCLEOTIDE SEQUENCE</scope>
    <source>
        <strain evidence="2">CAU 1593</strain>
    </source>
</reference>
<accession>A0A8J7IH43</accession>
<dbReference type="AlphaFoldDB" id="A0A8J7IH43"/>
<comment type="caution">
    <text evidence="2">The sequence shown here is derived from an EMBL/GenBank/DDBJ whole genome shotgun (WGS) entry which is preliminary data.</text>
</comment>
<protein>
    <submittedName>
        <fullName evidence="2">Uncharacterized protein</fullName>
    </submittedName>
</protein>
<proteinExistence type="predicted"/>
<name>A0A8J7IH43_9RHOB</name>
<feature type="transmembrane region" description="Helical" evidence="1">
    <location>
        <begin position="21"/>
        <end position="49"/>
    </location>
</feature>
<keyword evidence="1" id="KW-0472">Membrane</keyword>
<gene>
    <name evidence="2" type="ORF">JF290_00595</name>
</gene>
<dbReference type="Proteomes" id="UP000619079">
    <property type="component" value="Unassembled WGS sequence"/>
</dbReference>
<keyword evidence="1" id="KW-1133">Transmembrane helix</keyword>
<keyword evidence="3" id="KW-1185">Reference proteome</keyword>
<keyword evidence="1" id="KW-0812">Transmembrane</keyword>